<comment type="caution">
    <text evidence="2">The sequence shown here is derived from an EMBL/GenBank/DDBJ whole genome shotgun (WGS) entry which is preliminary data.</text>
</comment>
<accession>A0ABR0J6L1</accession>
<evidence type="ECO:0000313" key="3">
    <source>
        <dbReference type="Proteomes" id="UP001345691"/>
    </source>
</evidence>
<dbReference type="EMBL" id="JAVRRF010000016">
    <property type="protein sequence ID" value="KAK5057446.1"/>
    <property type="molecule type" value="Genomic_DNA"/>
</dbReference>
<keyword evidence="1" id="KW-1133">Transmembrane helix</keyword>
<evidence type="ECO:0000313" key="2">
    <source>
        <dbReference type="EMBL" id="KAK5057446.1"/>
    </source>
</evidence>
<organism evidence="2 3">
    <name type="scientific">Exophiala sideris</name>
    <dbReference type="NCBI Taxonomy" id="1016849"/>
    <lineage>
        <taxon>Eukaryota</taxon>
        <taxon>Fungi</taxon>
        <taxon>Dikarya</taxon>
        <taxon>Ascomycota</taxon>
        <taxon>Pezizomycotina</taxon>
        <taxon>Eurotiomycetes</taxon>
        <taxon>Chaetothyriomycetidae</taxon>
        <taxon>Chaetothyriales</taxon>
        <taxon>Herpotrichiellaceae</taxon>
        <taxon>Exophiala</taxon>
    </lineage>
</organism>
<keyword evidence="1" id="KW-0812">Transmembrane</keyword>
<name>A0ABR0J6L1_9EURO</name>
<keyword evidence="1" id="KW-0472">Membrane</keyword>
<keyword evidence="3" id="KW-1185">Reference proteome</keyword>
<gene>
    <name evidence="2" type="ORF">LTR69_007487</name>
</gene>
<protein>
    <submittedName>
        <fullName evidence="2">Uncharacterized protein</fullName>
    </submittedName>
</protein>
<dbReference type="Proteomes" id="UP001345691">
    <property type="component" value="Unassembled WGS sequence"/>
</dbReference>
<proteinExistence type="predicted"/>
<sequence>MAFKEIFHFDEEAYKQKVHCFPKDKCYQELAQREVCKRRRIYSTGVKIVCCSLLLLPTCGGTGFGLFLGFRQRSIAKKKYHHVVEAMRAHGFALPEPKKRDKLVPLAINVFIYSLSFGLMFGLEEAGLIATNEMAAYGVQSTGNIVDPSFLGEAQQFVVNPADFVHGVVHGADTQVSELHGLATPNETMIQHVMDQHLEQPISETSYQYMSGETAGYQLAPHIEQLATVTLASQGLEAIAKPSITHQFNRKPVATKRMTIVTETAIPMDGDKMVY</sequence>
<feature type="transmembrane region" description="Helical" evidence="1">
    <location>
        <begin position="46"/>
        <end position="70"/>
    </location>
</feature>
<evidence type="ECO:0000256" key="1">
    <source>
        <dbReference type="SAM" id="Phobius"/>
    </source>
</evidence>
<reference evidence="2 3" key="1">
    <citation type="submission" date="2023-08" db="EMBL/GenBank/DDBJ databases">
        <title>Black Yeasts Isolated from many extreme environments.</title>
        <authorList>
            <person name="Coleine C."/>
            <person name="Stajich J.E."/>
            <person name="Selbmann L."/>
        </authorList>
    </citation>
    <scope>NUCLEOTIDE SEQUENCE [LARGE SCALE GENOMIC DNA]</scope>
    <source>
        <strain evidence="2 3">CCFEE 6328</strain>
    </source>
</reference>